<reference evidence="1 2" key="1">
    <citation type="journal article" date="2020" name="Nature">
        <title>Six reference-quality genomes reveal evolution of bat adaptations.</title>
        <authorList>
            <person name="Jebb D."/>
            <person name="Huang Z."/>
            <person name="Pippel M."/>
            <person name="Hughes G.M."/>
            <person name="Lavrichenko K."/>
            <person name="Devanna P."/>
            <person name="Winkler S."/>
            <person name="Jermiin L.S."/>
            <person name="Skirmuntt E.C."/>
            <person name="Katzourakis A."/>
            <person name="Burkitt-Gray L."/>
            <person name="Ray D.A."/>
            <person name="Sullivan K.A.M."/>
            <person name="Roscito J.G."/>
            <person name="Kirilenko B.M."/>
            <person name="Davalos L.M."/>
            <person name="Corthals A.P."/>
            <person name="Power M.L."/>
            <person name="Jones G."/>
            <person name="Ransome R.D."/>
            <person name="Dechmann D.K.N."/>
            <person name="Locatelli A.G."/>
            <person name="Puechmaille S.J."/>
            <person name="Fedrigo O."/>
            <person name="Jarvis E.D."/>
            <person name="Hiller M."/>
            <person name="Vernes S.C."/>
            <person name="Myers E.W."/>
            <person name="Teeling E.C."/>
        </authorList>
    </citation>
    <scope>NUCLEOTIDE SEQUENCE [LARGE SCALE GENOMIC DNA]</scope>
    <source>
        <strain evidence="1">MPipKuh1</strain>
        <tissue evidence="1">Flight muscle</tissue>
    </source>
</reference>
<evidence type="ECO:0000313" key="2">
    <source>
        <dbReference type="Proteomes" id="UP000558488"/>
    </source>
</evidence>
<name>A0A7J7SGM3_PIPKU</name>
<sequence>MLLRGAEPQEGSWHQSDRSLCHAWCPGRGKEAAEGTRAPEDRTMTWMQSQLFGSGWLWKGPAGCVVSAPGPGCCWTSLLPPPPFWLLLLSPRSQVPRAGPETSPLPAPVCASSQALASLSP</sequence>
<accession>A0A7J7SGM3</accession>
<dbReference type="Proteomes" id="UP000558488">
    <property type="component" value="Unassembled WGS sequence"/>
</dbReference>
<proteinExistence type="predicted"/>
<dbReference type="EMBL" id="JACAGB010000041">
    <property type="protein sequence ID" value="KAF6287277.1"/>
    <property type="molecule type" value="Genomic_DNA"/>
</dbReference>
<evidence type="ECO:0000313" key="1">
    <source>
        <dbReference type="EMBL" id="KAF6287277.1"/>
    </source>
</evidence>
<gene>
    <name evidence="1" type="ORF">mPipKuh1_009969</name>
</gene>
<organism evidence="1 2">
    <name type="scientific">Pipistrellus kuhlii</name>
    <name type="common">Kuhl's pipistrelle</name>
    <dbReference type="NCBI Taxonomy" id="59472"/>
    <lineage>
        <taxon>Eukaryota</taxon>
        <taxon>Metazoa</taxon>
        <taxon>Chordata</taxon>
        <taxon>Craniata</taxon>
        <taxon>Vertebrata</taxon>
        <taxon>Euteleostomi</taxon>
        <taxon>Mammalia</taxon>
        <taxon>Eutheria</taxon>
        <taxon>Laurasiatheria</taxon>
        <taxon>Chiroptera</taxon>
        <taxon>Yangochiroptera</taxon>
        <taxon>Vespertilionidae</taxon>
        <taxon>Pipistrellus</taxon>
    </lineage>
</organism>
<protein>
    <submittedName>
        <fullName evidence="1">Uncharacterized protein</fullName>
    </submittedName>
</protein>
<dbReference type="AlphaFoldDB" id="A0A7J7SGM3"/>
<comment type="caution">
    <text evidence="1">The sequence shown here is derived from an EMBL/GenBank/DDBJ whole genome shotgun (WGS) entry which is preliminary data.</text>
</comment>
<keyword evidence="2" id="KW-1185">Reference proteome</keyword>